<dbReference type="Gene3D" id="3.40.50.150">
    <property type="entry name" value="Vaccinia Virus protein VP39"/>
    <property type="match status" value="1"/>
</dbReference>
<reference evidence="1" key="1">
    <citation type="journal article" date="2015" name="Nature">
        <title>Complex archaea that bridge the gap between prokaryotes and eukaryotes.</title>
        <authorList>
            <person name="Spang A."/>
            <person name="Saw J.H."/>
            <person name="Jorgensen S.L."/>
            <person name="Zaremba-Niedzwiedzka K."/>
            <person name="Martijn J."/>
            <person name="Lind A.E."/>
            <person name="van Eijk R."/>
            <person name="Schleper C."/>
            <person name="Guy L."/>
            <person name="Ettema T.J."/>
        </authorList>
    </citation>
    <scope>NUCLEOTIDE SEQUENCE</scope>
</reference>
<organism evidence="1">
    <name type="scientific">marine sediment metagenome</name>
    <dbReference type="NCBI Taxonomy" id="412755"/>
    <lineage>
        <taxon>unclassified sequences</taxon>
        <taxon>metagenomes</taxon>
        <taxon>ecological metagenomes</taxon>
    </lineage>
</organism>
<accession>A0A0F9QSF7</accession>
<dbReference type="AlphaFoldDB" id="A0A0F9QSF7"/>
<evidence type="ECO:0008006" key="2">
    <source>
        <dbReference type="Google" id="ProtNLM"/>
    </source>
</evidence>
<evidence type="ECO:0000313" key="1">
    <source>
        <dbReference type="EMBL" id="KKN16061.1"/>
    </source>
</evidence>
<sequence length="214" mass="23783">MSNGLVLSIFPGIDLQGRAFEEEGCCVVRGPDLLWGGDIRTFHPPAGVFEGVIGGPPCKGESKLAHLNGEPGASMVGEFWRVVDEAQPEWWVMEAVIKHEAPFVLKLNNRWLGEKQSRCRYFHSNLNLEPHVEVALFEHPEFKHAVLAGHEGAYGSVERGKAKYRWPEACELQGLPPDFDIPPFKVQWKYEVLGNAVPMAMGRAIAQAVRRATA</sequence>
<gene>
    <name evidence="1" type="ORF">LCGC14_0979500</name>
</gene>
<name>A0A0F9QSF7_9ZZZZ</name>
<dbReference type="SUPFAM" id="SSF53335">
    <property type="entry name" value="S-adenosyl-L-methionine-dependent methyltransferases"/>
    <property type="match status" value="1"/>
</dbReference>
<proteinExistence type="predicted"/>
<protein>
    <recommendedName>
        <fullName evidence="2">DNA (cytosine-5-)-methyltransferase</fullName>
    </recommendedName>
</protein>
<comment type="caution">
    <text evidence="1">The sequence shown here is derived from an EMBL/GenBank/DDBJ whole genome shotgun (WGS) entry which is preliminary data.</text>
</comment>
<dbReference type="InterPro" id="IPR029063">
    <property type="entry name" value="SAM-dependent_MTases_sf"/>
</dbReference>
<dbReference type="EMBL" id="LAZR01003651">
    <property type="protein sequence ID" value="KKN16061.1"/>
    <property type="molecule type" value="Genomic_DNA"/>
</dbReference>